<reference evidence="2 3" key="1">
    <citation type="submission" date="2023-07" db="EMBL/GenBank/DDBJ databases">
        <title>Sequencing the genomes of 1000 actinobacteria strains.</title>
        <authorList>
            <person name="Klenk H.-P."/>
        </authorList>
    </citation>
    <scope>NUCLEOTIDE SEQUENCE [LARGE SCALE GENOMIC DNA]</scope>
    <source>
        <strain evidence="2 3">DSM 19515</strain>
    </source>
</reference>
<comment type="caution">
    <text evidence="2">The sequence shown here is derived from an EMBL/GenBank/DDBJ whole genome shotgun (WGS) entry which is preliminary data.</text>
</comment>
<evidence type="ECO:0000256" key="1">
    <source>
        <dbReference type="SAM" id="MobiDB-lite"/>
    </source>
</evidence>
<proteinExistence type="predicted"/>
<dbReference type="Proteomes" id="UP001230145">
    <property type="component" value="Unassembled WGS sequence"/>
</dbReference>
<accession>A0ABT9PHH2</accession>
<sequence>MHPHFIPWPTLPQTPQGRPRAGALVTTLTDGSTSIQWFDPDILFYFQVWGRLDGVNGSRLEPDICLNDDGDISVAALHAPWAHDQLLGQYSVRDGRWIDEPNGSWAAFTRRACSVLAEGLRAPKVDLPEGEVAIVEVHNYLTVHVNFGGTMYRLLEREVPRDDEYEPIYRLFGVLSEEYPALSHATVLVQDGRWTYWAPGTDAYTHPSGTPAPAWLGLVSAAFAEHSQSSQT</sequence>
<dbReference type="EMBL" id="JAUSQL010000001">
    <property type="protein sequence ID" value="MDP9832167.1"/>
    <property type="molecule type" value="Genomic_DNA"/>
</dbReference>
<protein>
    <submittedName>
        <fullName evidence="2">Uncharacterized protein</fullName>
    </submittedName>
</protein>
<evidence type="ECO:0000313" key="3">
    <source>
        <dbReference type="Proteomes" id="UP001230145"/>
    </source>
</evidence>
<feature type="region of interest" description="Disordered" evidence="1">
    <location>
        <begin position="1"/>
        <end position="20"/>
    </location>
</feature>
<name>A0ABT9PHH2_9ACTO</name>
<organism evidence="2 3">
    <name type="scientific">Trueperella abortisuis</name>
    <dbReference type="NCBI Taxonomy" id="445930"/>
    <lineage>
        <taxon>Bacteria</taxon>
        <taxon>Bacillati</taxon>
        <taxon>Actinomycetota</taxon>
        <taxon>Actinomycetes</taxon>
        <taxon>Actinomycetales</taxon>
        <taxon>Actinomycetaceae</taxon>
        <taxon>Trueperella</taxon>
    </lineage>
</organism>
<keyword evidence="3" id="KW-1185">Reference proteome</keyword>
<gene>
    <name evidence="2" type="ORF">J2S45_000846</name>
</gene>
<evidence type="ECO:0000313" key="2">
    <source>
        <dbReference type="EMBL" id="MDP9832167.1"/>
    </source>
</evidence>
<dbReference type="RefSeq" id="WP_307634640.1">
    <property type="nucleotide sequence ID" value="NZ_JAUSQL010000001.1"/>
</dbReference>